<evidence type="ECO:0000259" key="20">
    <source>
        <dbReference type="PROSITE" id="PS51194"/>
    </source>
</evidence>
<proteinExistence type="inferred from homology"/>
<dbReference type="Pfam" id="PF25430">
    <property type="entry name" value="DDX23"/>
    <property type="match status" value="1"/>
</dbReference>
<dbReference type="GO" id="GO:0005634">
    <property type="term" value="C:nucleus"/>
    <property type="evidence" value="ECO:0007669"/>
    <property type="project" value="UniProtKB-SubCell"/>
</dbReference>
<feature type="domain" description="Helicase ATP-binding" evidence="19">
    <location>
        <begin position="392"/>
        <end position="592"/>
    </location>
</feature>
<dbReference type="PROSITE" id="PS51192">
    <property type="entry name" value="HELICASE_ATP_BIND_1"/>
    <property type="match status" value="1"/>
</dbReference>
<keyword evidence="3" id="KW-0507">mRNA processing</keyword>
<dbReference type="PROSITE" id="PS00039">
    <property type="entry name" value="DEAD_ATP_HELICASE"/>
    <property type="match status" value="1"/>
</dbReference>
<dbReference type="CDD" id="cd17945">
    <property type="entry name" value="DEADc_DDX23"/>
    <property type="match status" value="1"/>
</dbReference>
<dbReference type="PROSITE" id="PS51195">
    <property type="entry name" value="Q_MOTIF"/>
    <property type="match status" value="1"/>
</dbReference>
<evidence type="ECO:0000256" key="14">
    <source>
        <dbReference type="ARBA" id="ARBA00040398"/>
    </source>
</evidence>
<evidence type="ECO:0000256" key="1">
    <source>
        <dbReference type="ARBA" id="ARBA00004123"/>
    </source>
</evidence>
<feature type="short sequence motif" description="Q motif" evidence="16">
    <location>
        <begin position="361"/>
        <end position="389"/>
    </location>
</feature>
<evidence type="ECO:0000256" key="2">
    <source>
        <dbReference type="ARBA" id="ARBA00012552"/>
    </source>
</evidence>
<dbReference type="GO" id="GO:0005524">
    <property type="term" value="F:ATP binding"/>
    <property type="evidence" value="ECO:0007669"/>
    <property type="project" value="UniProtKB-KW"/>
</dbReference>
<evidence type="ECO:0000256" key="3">
    <source>
        <dbReference type="ARBA" id="ARBA00022664"/>
    </source>
</evidence>
<keyword evidence="5 17" id="KW-0378">Hydrolase</keyword>
<evidence type="ECO:0000256" key="18">
    <source>
        <dbReference type="SAM" id="MobiDB-lite"/>
    </source>
</evidence>
<dbReference type="InterPro" id="IPR027417">
    <property type="entry name" value="P-loop_NTPase"/>
</dbReference>
<evidence type="ECO:0000256" key="10">
    <source>
        <dbReference type="ARBA" id="ARBA00037504"/>
    </source>
</evidence>
<keyword evidence="7 17" id="KW-0067">ATP-binding</keyword>
<evidence type="ECO:0000256" key="8">
    <source>
        <dbReference type="ARBA" id="ARBA00023187"/>
    </source>
</evidence>
<evidence type="ECO:0000313" key="23">
    <source>
        <dbReference type="Proteomes" id="UP000191518"/>
    </source>
</evidence>
<dbReference type="AlphaFoldDB" id="A0A1V6S1J1"/>
<dbReference type="PROSITE" id="PS51194">
    <property type="entry name" value="HELICASE_CTER"/>
    <property type="match status" value="1"/>
</dbReference>
<feature type="domain" description="DEAD-box RNA helicase Q" evidence="21">
    <location>
        <begin position="361"/>
        <end position="389"/>
    </location>
</feature>
<dbReference type="InterPro" id="IPR000629">
    <property type="entry name" value="RNA-helicase_DEAD-box_CS"/>
</dbReference>
<dbReference type="InterPro" id="IPR057479">
    <property type="entry name" value="PRP28/DDX23-like_helical"/>
</dbReference>
<gene>
    <name evidence="22" type="ORF">PENVUL_c013G09801</name>
</gene>
<evidence type="ECO:0000256" key="16">
    <source>
        <dbReference type="PROSITE-ProRule" id="PRU00552"/>
    </source>
</evidence>
<feature type="region of interest" description="Disordered" evidence="18">
    <location>
        <begin position="109"/>
        <end position="204"/>
    </location>
</feature>
<dbReference type="EMBL" id="MDYP01000013">
    <property type="protein sequence ID" value="OQE07590.1"/>
    <property type="molecule type" value="Genomic_DNA"/>
</dbReference>
<dbReference type="FunFam" id="3.40.50.300:FF:000322">
    <property type="entry name" value="probable ATP-dependent RNA helicase DDX23"/>
    <property type="match status" value="1"/>
</dbReference>
<evidence type="ECO:0000256" key="13">
    <source>
        <dbReference type="ARBA" id="ARBA00039685"/>
    </source>
</evidence>
<reference evidence="23" key="1">
    <citation type="journal article" date="2017" name="Nat. Microbiol.">
        <title>Global analysis of biosynthetic gene clusters reveals vast potential of secondary metabolite production in Penicillium species.</title>
        <authorList>
            <person name="Nielsen J.C."/>
            <person name="Grijseels S."/>
            <person name="Prigent S."/>
            <person name="Ji B."/>
            <person name="Dainat J."/>
            <person name="Nielsen K.F."/>
            <person name="Frisvad J.C."/>
            <person name="Workman M."/>
            <person name="Nielsen J."/>
        </authorList>
    </citation>
    <scope>NUCLEOTIDE SEQUENCE [LARGE SCALE GENOMIC DNA]</scope>
    <source>
        <strain evidence="23">IBT 29486</strain>
    </source>
</reference>
<dbReference type="Gene3D" id="3.40.50.300">
    <property type="entry name" value="P-loop containing nucleotide triphosphate hydrolases"/>
    <property type="match status" value="2"/>
</dbReference>
<feature type="region of interest" description="Disordered" evidence="18">
    <location>
        <begin position="761"/>
        <end position="794"/>
    </location>
</feature>
<evidence type="ECO:0000256" key="17">
    <source>
        <dbReference type="RuleBase" id="RU000492"/>
    </source>
</evidence>
<dbReference type="GO" id="GO:0003724">
    <property type="term" value="F:RNA helicase activity"/>
    <property type="evidence" value="ECO:0007669"/>
    <property type="project" value="UniProtKB-EC"/>
</dbReference>
<comment type="similarity">
    <text evidence="11">Belongs to the DEAD box helicase family. DDX23/PRP28 subfamily.</text>
</comment>
<feature type="compositionally biased region" description="Basic and acidic residues" evidence="18">
    <location>
        <begin position="182"/>
        <end position="202"/>
    </location>
</feature>
<dbReference type="InterPro" id="IPR014014">
    <property type="entry name" value="RNA_helicase_DEAD_Q_motif"/>
</dbReference>
<comment type="catalytic activity">
    <reaction evidence="15">
        <text>ATP + H2O = ADP + phosphate + H(+)</text>
        <dbReference type="Rhea" id="RHEA:13065"/>
        <dbReference type="ChEBI" id="CHEBI:15377"/>
        <dbReference type="ChEBI" id="CHEBI:15378"/>
        <dbReference type="ChEBI" id="CHEBI:30616"/>
        <dbReference type="ChEBI" id="CHEBI:43474"/>
        <dbReference type="ChEBI" id="CHEBI:456216"/>
        <dbReference type="EC" id="3.6.4.13"/>
    </reaction>
</comment>
<protein>
    <recommendedName>
        <fullName evidence="14">Pre-mRNA-splicing ATP-dependent RNA helicase PRP28</fullName>
        <ecNumber evidence="2">3.6.4.13</ecNumber>
    </recommendedName>
    <alternativeName>
        <fullName evidence="13">Pre-mRNA-splicing ATP-dependent RNA helicase prp28</fullName>
    </alternativeName>
</protein>
<evidence type="ECO:0000256" key="4">
    <source>
        <dbReference type="ARBA" id="ARBA00022741"/>
    </source>
</evidence>
<feature type="compositionally biased region" description="Polar residues" evidence="18">
    <location>
        <begin position="128"/>
        <end position="141"/>
    </location>
</feature>
<evidence type="ECO:0000256" key="12">
    <source>
        <dbReference type="ARBA" id="ARBA00038719"/>
    </source>
</evidence>
<evidence type="ECO:0000256" key="5">
    <source>
        <dbReference type="ARBA" id="ARBA00022801"/>
    </source>
</evidence>
<comment type="caution">
    <text evidence="22">The sequence shown here is derived from an EMBL/GenBank/DDBJ whole genome shotgun (WGS) entry which is preliminary data.</text>
</comment>
<dbReference type="InterPro" id="IPR011545">
    <property type="entry name" value="DEAD/DEAH_box_helicase_dom"/>
</dbReference>
<dbReference type="CDD" id="cd18787">
    <property type="entry name" value="SF2_C_DEAD"/>
    <property type="match status" value="1"/>
</dbReference>
<keyword evidence="6 17" id="KW-0347">Helicase</keyword>
<dbReference type="STRING" id="29845.A0A1V6S1J1"/>
<dbReference type="SMART" id="SM00490">
    <property type="entry name" value="HELICc"/>
    <property type="match status" value="1"/>
</dbReference>
<dbReference type="GO" id="GO:0006397">
    <property type="term" value="P:mRNA processing"/>
    <property type="evidence" value="ECO:0007669"/>
    <property type="project" value="UniProtKB-KW"/>
</dbReference>
<dbReference type="SUPFAM" id="SSF52540">
    <property type="entry name" value="P-loop containing nucleoside triphosphate hydrolases"/>
    <property type="match status" value="1"/>
</dbReference>
<dbReference type="GO" id="GO:0003676">
    <property type="term" value="F:nucleic acid binding"/>
    <property type="evidence" value="ECO:0007669"/>
    <property type="project" value="InterPro"/>
</dbReference>
<comment type="function">
    <text evidence="10">ATP-dependent RNA helicase involved in mRNA splicing. May destabilize the U1/5'-splice site duplex to permit an effective competition for the 5'-splice site by the U6 snRNA, resulting in the switch between U1 and U6 at the 5'-splice site. May also act to unwind the U4/U6 base-pairing interaction in the U4/U6/U5 snRNP, facilitating the first covalent step of splicing.</text>
</comment>
<feature type="compositionally biased region" description="Basic and acidic residues" evidence="18">
    <location>
        <begin position="143"/>
        <end position="154"/>
    </location>
</feature>
<feature type="compositionally biased region" description="Basic and acidic residues" evidence="18">
    <location>
        <begin position="109"/>
        <end position="121"/>
    </location>
</feature>
<keyword evidence="8" id="KW-0508">mRNA splicing</keyword>
<keyword evidence="4 17" id="KW-0547">Nucleotide-binding</keyword>
<dbReference type="GO" id="GO:0016787">
    <property type="term" value="F:hydrolase activity"/>
    <property type="evidence" value="ECO:0007669"/>
    <property type="project" value="UniProtKB-KW"/>
</dbReference>
<evidence type="ECO:0000313" key="22">
    <source>
        <dbReference type="EMBL" id="OQE07590.1"/>
    </source>
</evidence>
<keyword evidence="23" id="KW-1185">Reference proteome</keyword>
<dbReference type="OrthoDB" id="196131at2759"/>
<evidence type="ECO:0000256" key="7">
    <source>
        <dbReference type="ARBA" id="ARBA00022840"/>
    </source>
</evidence>
<evidence type="ECO:0000256" key="9">
    <source>
        <dbReference type="ARBA" id="ARBA00023242"/>
    </source>
</evidence>
<evidence type="ECO:0000259" key="21">
    <source>
        <dbReference type="PROSITE" id="PS51195"/>
    </source>
</evidence>
<keyword evidence="9" id="KW-0539">Nucleus</keyword>
<dbReference type="InterPro" id="IPR001650">
    <property type="entry name" value="Helicase_C-like"/>
</dbReference>
<evidence type="ECO:0000256" key="6">
    <source>
        <dbReference type="ARBA" id="ARBA00022806"/>
    </source>
</evidence>
<organism evidence="22 23">
    <name type="scientific">Penicillium vulpinum</name>
    <dbReference type="NCBI Taxonomy" id="29845"/>
    <lineage>
        <taxon>Eukaryota</taxon>
        <taxon>Fungi</taxon>
        <taxon>Dikarya</taxon>
        <taxon>Ascomycota</taxon>
        <taxon>Pezizomycotina</taxon>
        <taxon>Eurotiomycetes</taxon>
        <taxon>Eurotiomycetidae</taxon>
        <taxon>Eurotiales</taxon>
        <taxon>Aspergillaceae</taxon>
        <taxon>Penicillium</taxon>
    </lineage>
</organism>
<evidence type="ECO:0000256" key="11">
    <source>
        <dbReference type="ARBA" id="ARBA00037954"/>
    </source>
</evidence>
<dbReference type="EC" id="3.6.4.13" evidence="2"/>
<name>A0A1V6S1J1_9EURO</name>
<comment type="subcellular location">
    <subcellularLocation>
        <location evidence="1">Nucleus</location>
    </subcellularLocation>
</comment>
<dbReference type="GO" id="GO:0008380">
    <property type="term" value="P:RNA splicing"/>
    <property type="evidence" value="ECO:0007669"/>
    <property type="project" value="UniProtKB-KW"/>
</dbReference>
<dbReference type="Pfam" id="PF00270">
    <property type="entry name" value="DEAD"/>
    <property type="match status" value="1"/>
</dbReference>
<dbReference type="SMART" id="SM00487">
    <property type="entry name" value="DEXDc"/>
    <property type="match status" value="1"/>
</dbReference>
<dbReference type="InterPro" id="IPR014001">
    <property type="entry name" value="Helicase_ATP-bd"/>
</dbReference>
<dbReference type="Pfam" id="PF00271">
    <property type="entry name" value="Helicase_C"/>
    <property type="match status" value="1"/>
</dbReference>
<evidence type="ECO:0000259" key="19">
    <source>
        <dbReference type="PROSITE" id="PS51192"/>
    </source>
</evidence>
<evidence type="ECO:0000256" key="15">
    <source>
        <dbReference type="ARBA" id="ARBA00047984"/>
    </source>
</evidence>
<feature type="compositionally biased region" description="Pro residues" evidence="18">
    <location>
        <begin position="9"/>
        <end position="56"/>
    </location>
</feature>
<dbReference type="PANTHER" id="PTHR47958">
    <property type="entry name" value="ATP-DEPENDENT RNA HELICASE DBP3"/>
    <property type="match status" value="1"/>
</dbReference>
<dbReference type="Proteomes" id="UP000191518">
    <property type="component" value="Unassembled WGS sequence"/>
</dbReference>
<feature type="region of interest" description="Disordered" evidence="18">
    <location>
        <begin position="1"/>
        <end position="74"/>
    </location>
</feature>
<sequence>MANGSDGLPPLPPPDPVERPPTPPPPPPEDLVAPPPPPDSIAPPPPPDDVPPPPPVETQKKQKLGWGAKRPTVTPLSVEDLIRKKKEADAATAKPKFLSKAQREKLALEKRAQEVEAERQAKARANGTDRNGLSSEPSSARAQEPRNIREESAVRHVPTGPRAMRDDPPTGPGGMRKGGRQYNRDRDQDMAPPKSRGEKRLTEEDEAAALATLTKHRYMGADQTSNFSAKKKRKRTADRKFNFEWNTEEDTSGDYNPLYQHRHEANFFGRGRLAGFGDDVADDVARKYAEALATRDHEAGSARAKEILEMERRRREESTRTQIDKHWSEKRLDLMRERDWRIFKEDFNIATKGGSVPNPMRSWEESLLPKRLLELIDRVGYKEPTAIQRAAIPIAMQSRDLIGVAVTGSGKTASFLLPLLVYISALPRFDENEWLKNDGPYAIVLAPTRELAQQIEIEARKFTQPLGFNVVSIVGGHSLEEQAYSLRNGAEIIIATPGRLVDCIERRMLVLSQCCYVIMDEADRMIDLGFEEPVNKILDALPVTNEKPDTEEAENSTAMSQHQYRQTMMYTATMPAAVERIARKYLRRPAIITIGGVGEAVDTVEQRVEMISGEDKRKKRLGEILSSGEFRPPIIVFVNIKRNCDAIAREIKQMGFSSVTLHGSKTQDQREAALASVRNGSTDVLVATDLAGRGIDVPDVSLVINFNMATSIESYTHRIGRTGRAGKSGVAITFLGSEDSDVMYDLKQMLIKSPISRVPEELRKHEAAQSKPTRGPGGKKIEDSSGFGGKGGWA</sequence>
<feature type="domain" description="Helicase C-terminal" evidence="20">
    <location>
        <begin position="603"/>
        <end position="766"/>
    </location>
</feature>
<comment type="subunit">
    <text evidence="12">Component of the U5 snRNP complex.</text>
</comment>
<accession>A0A1V6S1J1</accession>